<proteinExistence type="predicted"/>
<feature type="region of interest" description="Disordered" evidence="1">
    <location>
        <begin position="211"/>
        <end position="232"/>
    </location>
</feature>
<evidence type="ECO:0000313" key="3">
    <source>
        <dbReference type="Proteomes" id="UP000386847"/>
    </source>
</evidence>
<name>A0A5Q2FD66_9ACTN</name>
<dbReference type="Proteomes" id="UP000386847">
    <property type="component" value="Chromosome"/>
</dbReference>
<dbReference type="KEGG" id="rain:Rai3103_15115"/>
<feature type="compositionally biased region" description="Basic and acidic residues" evidence="1">
    <location>
        <begin position="211"/>
        <end position="223"/>
    </location>
</feature>
<accession>A0A5Q2FD66</accession>
<reference evidence="2 3" key="1">
    <citation type="submission" date="2019-10" db="EMBL/GenBank/DDBJ databases">
        <title>Genomic analysis of Raineyella sp. CBA3103.</title>
        <authorList>
            <person name="Roh S.W."/>
        </authorList>
    </citation>
    <scope>NUCLEOTIDE SEQUENCE [LARGE SCALE GENOMIC DNA]</scope>
    <source>
        <strain evidence="2 3">CBA3103</strain>
    </source>
</reference>
<dbReference type="AlphaFoldDB" id="A0A5Q2FD66"/>
<keyword evidence="3" id="KW-1185">Reference proteome</keyword>
<dbReference type="EMBL" id="CP045725">
    <property type="protein sequence ID" value="QGF24738.1"/>
    <property type="molecule type" value="Genomic_DNA"/>
</dbReference>
<protein>
    <submittedName>
        <fullName evidence="2">Uncharacterized protein</fullName>
    </submittedName>
</protein>
<organism evidence="2 3">
    <name type="scientific">Raineyella fluvialis</name>
    <dbReference type="NCBI Taxonomy" id="2662261"/>
    <lineage>
        <taxon>Bacteria</taxon>
        <taxon>Bacillati</taxon>
        <taxon>Actinomycetota</taxon>
        <taxon>Actinomycetes</taxon>
        <taxon>Propionibacteriales</taxon>
        <taxon>Propionibacteriaceae</taxon>
        <taxon>Raineyella</taxon>
    </lineage>
</organism>
<sequence length="232" mass="24703">MMTPTAALAAARAAVKNWREQLTAAEADVNRLAAPVTDPEQAAQVARERVTARELVSIYRDGLQAAQTAAEAAEKDVLTARLNADAAALDPAITAAQEAHDKHAAQVADLLNRLGELAGTEVTLEDPNGEQLAANLAYLTGQRDALRVAANGGDPTTVCPLDRLPAALQIDGYAPCVAARTAAANAAWRAREDAAERDRVERMRARALEDIDRATAESEEQARRSPWLVRPA</sequence>
<evidence type="ECO:0000256" key="1">
    <source>
        <dbReference type="SAM" id="MobiDB-lite"/>
    </source>
</evidence>
<evidence type="ECO:0000313" key="2">
    <source>
        <dbReference type="EMBL" id="QGF24738.1"/>
    </source>
</evidence>
<dbReference type="RefSeq" id="WP_153573267.1">
    <property type="nucleotide sequence ID" value="NZ_CP045725.1"/>
</dbReference>
<gene>
    <name evidence="2" type="ORF">Rai3103_15115</name>
</gene>